<dbReference type="Proteomes" id="UP001501126">
    <property type="component" value="Unassembled WGS sequence"/>
</dbReference>
<reference evidence="2" key="1">
    <citation type="journal article" date="2019" name="Int. J. Syst. Evol. Microbiol.">
        <title>The Global Catalogue of Microorganisms (GCM) 10K type strain sequencing project: providing services to taxonomists for standard genome sequencing and annotation.</title>
        <authorList>
            <consortium name="The Broad Institute Genomics Platform"/>
            <consortium name="The Broad Institute Genome Sequencing Center for Infectious Disease"/>
            <person name="Wu L."/>
            <person name="Ma J."/>
        </authorList>
    </citation>
    <scope>NUCLEOTIDE SEQUENCE [LARGE SCALE GENOMIC DNA]</scope>
    <source>
        <strain evidence="2">JCM 16083</strain>
    </source>
</reference>
<evidence type="ECO:0000313" key="2">
    <source>
        <dbReference type="Proteomes" id="UP001501126"/>
    </source>
</evidence>
<gene>
    <name evidence="1" type="ORF">GCM10009118_33480</name>
</gene>
<dbReference type="EMBL" id="BAAAFH010000022">
    <property type="protein sequence ID" value="GAA0876938.1"/>
    <property type="molecule type" value="Genomic_DNA"/>
</dbReference>
<keyword evidence="2" id="KW-1185">Reference proteome</keyword>
<organism evidence="1 2">
    <name type="scientific">Wandonia haliotis</name>
    <dbReference type="NCBI Taxonomy" id="574963"/>
    <lineage>
        <taxon>Bacteria</taxon>
        <taxon>Pseudomonadati</taxon>
        <taxon>Bacteroidota</taxon>
        <taxon>Flavobacteriia</taxon>
        <taxon>Flavobacteriales</taxon>
        <taxon>Crocinitomicaceae</taxon>
        <taxon>Wandonia</taxon>
    </lineage>
</organism>
<proteinExistence type="predicted"/>
<name>A0ABP3Y8I5_9FLAO</name>
<evidence type="ECO:0000313" key="1">
    <source>
        <dbReference type="EMBL" id="GAA0876938.1"/>
    </source>
</evidence>
<dbReference type="RefSeq" id="WP_343790790.1">
    <property type="nucleotide sequence ID" value="NZ_BAAAFH010000022.1"/>
</dbReference>
<sequence>MKLKFFFLAAAASGVLVSCVKHEVIPPPKPEVDLSTSFVADTNGTSISYVNDVDGFSVETTSFRELQSSPQLSSIIYFNTIRSTNYSDLFKISVGRAFWDAVEGDLPSISQFKLFFEGMLTPNDPVYSDGALNGIMLEWRDSESNLWVSNENSPEPQTFTFTSITQESDEEGDYIKFTADFSCWLYSLDGLDSVHFENGTYISYFKNN</sequence>
<comment type="caution">
    <text evidence="1">The sequence shown here is derived from an EMBL/GenBank/DDBJ whole genome shotgun (WGS) entry which is preliminary data.</text>
</comment>
<dbReference type="PROSITE" id="PS51257">
    <property type="entry name" value="PROKAR_LIPOPROTEIN"/>
    <property type="match status" value="1"/>
</dbReference>
<accession>A0ABP3Y8I5</accession>
<protein>
    <submittedName>
        <fullName evidence="1">Uncharacterized protein</fullName>
    </submittedName>
</protein>